<gene>
    <name evidence="2" type="ORF">BWK73_03840</name>
</gene>
<reference evidence="2 3" key="1">
    <citation type="submission" date="2017-01" db="EMBL/GenBank/DDBJ databases">
        <title>Novel large sulfur bacteria in the metagenomes of groundwater-fed chemosynthetic microbial mats in the Lake Huron basin.</title>
        <authorList>
            <person name="Sharrar A.M."/>
            <person name="Flood B.E."/>
            <person name="Bailey J.V."/>
            <person name="Jones D.S."/>
            <person name="Biddanda B."/>
            <person name="Ruberg S.A."/>
            <person name="Marcus D.N."/>
            <person name="Dick G.J."/>
        </authorList>
    </citation>
    <scope>NUCLEOTIDE SEQUENCE [LARGE SCALE GENOMIC DNA]</scope>
    <source>
        <strain evidence="2">A8</strain>
    </source>
</reference>
<dbReference type="EMBL" id="MTEJ01000005">
    <property type="protein sequence ID" value="OQX16340.1"/>
    <property type="molecule type" value="Genomic_DNA"/>
</dbReference>
<dbReference type="AlphaFoldDB" id="A0A1Y1QXT5"/>
<sequence length="440" mass="46367">MGKLLGVTARLPHKGKQATAIGVSVGGAAVTVPEGGIRVDGELAALDLLAWQGFGAALGSKQHDSAAPSSVTATLGVANLTLGAQTLGKASITIEQGDILKAHVRAERLQANVHLPRAKLATGRVNLDFNHVDLDKLSASLPQRTTGKAASLSPADFPSLRVTCRDCQKGDFPIEQLMLNLNKVRDDLQMDAFELRNPLLTLSASQGRWYTAADGVARTELAVTARIAEPGKLLAKSDREAGLQGGTLQATANLHWDGAPFSFALPKVKGDIQARFGKGSLSEVDPGLGRLLGLLDAQRLPERLTLDFRDMTAKGVAFDAITGNFNLDQGILTTHDTIIEAAAMNAGIKGSVNLVRKTLDQTLTVMPNLRSTLPVVGAAVGGIGGGAAMLLLNSLTEKTAVEQLQSAGGLRYHVTGTWEKPEIVELKLPFKNTDVDVLTH</sequence>
<accession>A0A1Y1QXT5</accession>
<dbReference type="PANTHER" id="PTHR38690:SF1">
    <property type="entry name" value="PROTEASE"/>
    <property type="match status" value="1"/>
</dbReference>
<dbReference type="PANTHER" id="PTHR38690">
    <property type="entry name" value="PROTEASE-RELATED"/>
    <property type="match status" value="1"/>
</dbReference>
<protein>
    <recommendedName>
        <fullName evidence="1">YhdP central domain-containing protein</fullName>
    </recommendedName>
</protein>
<feature type="domain" description="YhdP central" evidence="1">
    <location>
        <begin position="14"/>
        <end position="423"/>
    </location>
</feature>
<evidence type="ECO:0000313" key="2">
    <source>
        <dbReference type="EMBL" id="OQX16340.1"/>
    </source>
</evidence>
<name>A0A1Y1QXT5_9GAMM</name>
<organism evidence="2 3">
    <name type="scientific">Thiothrix lacustris</name>
    <dbReference type="NCBI Taxonomy" id="525917"/>
    <lineage>
        <taxon>Bacteria</taxon>
        <taxon>Pseudomonadati</taxon>
        <taxon>Pseudomonadota</taxon>
        <taxon>Gammaproteobacteria</taxon>
        <taxon>Thiotrichales</taxon>
        <taxon>Thiotrichaceae</taxon>
        <taxon>Thiothrix</taxon>
    </lineage>
</organism>
<proteinExistence type="predicted"/>
<dbReference type="Pfam" id="PF13116">
    <property type="entry name" value="YhdP"/>
    <property type="match status" value="1"/>
</dbReference>
<comment type="caution">
    <text evidence="2">The sequence shown here is derived from an EMBL/GenBank/DDBJ whole genome shotgun (WGS) entry which is preliminary data.</text>
</comment>
<dbReference type="Proteomes" id="UP000192491">
    <property type="component" value="Unassembled WGS sequence"/>
</dbReference>
<evidence type="ECO:0000313" key="3">
    <source>
        <dbReference type="Proteomes" id="UP000192491"/>
    </source>
</evidence>
<dbReference type="InterPro" id="IPR025263">
    <property type="entry name" value="YhdP_central"/>
</dbReference>
<evidence type="ECO:0000259" key="1">
    <source>
        <dbReference type="Pfam" id="PF13116"/>
    </source>
</evidence>
<dbReference type="InterPro" id="IPR011836">
    <property type="entry name" value="YhdP"/>
</dbReference>